<organism evidence="1 2">
    <name type="scientific">Romanomermis culicivorax</name>
    <name type="common">Nematode worm</name>
    <dbReference type="NCBI Taxonomy" id="13658"/>
    <lineage>
        <taxon>Eukaryota</taxon>
        <taxon>Metazoa</taxon>
        <taxon>Ecdysozoa</taxon>
        <taxon>Nematoda</taxon>
        <taxon>Enoplea</taxon>
        <taxon>Dorylaimia</taxon>
        <taxon>Mermithida</taxon>
        <taxon>Mermithoidea</taxon>
        <taxon>Mermithidae</taxon>
        <taxon>Romanomermis</taxon>
    </lineage>
</organism>
<keyword evidence="1" id="KW-1185">Reference proteome</keyword>
<name>A0A915ICJ4_ROMCU</name>
<dbReference type="WBParaSite" id="nRc.2.0.1.t10951-RA">
    <property type="protein sequence ID" value="nRc.2.0.1.t10951-RA"/>
    <property type="gene ID" value="nRc.2.0.1.g10951"/>
</dbReference>
<reference evidence="2" key="1">
    <citation type="submission" date="2022-11" db="UniProtKB">
        <authorList>
            <consortium name="WormBaseParasite"/>
        </authorList>
    </citation>
    <scope>IDENTIFICATION</scope>
</reference>
<accession>A0A915ICJ4</accession>
<proteinExistence type="predicted"/>
<evidence type="ECO:0000313" key="2">
    <source>
        <dbReference type="WBParaSite" id="nRc.2.0.1.t10951-RA"/>
    </source>
</evidence>
<evidence type="ECO:0000313" key="1">
    <source>
        <dbReference type="Proteomes" id="UP000887565"/>
    </source>
</evidence>
<protein>
    <submittedName>
        <fullName evidence="2">Uncharacterized protein</fullName>
    </submittedName>
</protein>
<dbReference type="Proteomes" id="UP000887565">
    <property type="component" value="Unplaced"/>
</dbReference>
<dbReference type="AlphaFoldDB" id="A0A915ICJ4"/>
<sequence length="99" mass="10961">MLQWLLRSGTYMQSFSANKACGLSQCRQTFCIFLSHDEKQLRHLGDAATPSAVVVVAAQSREPSINLFSSSKTSKSIFLLEDGEFMVGWAGYPDLRISP</sequence>